<sequence length="241" mass="27182">MFNKPNQMIFYINVLIIVFGALVALFTPFFVVGLIFALCAALLIFDQFRQNKSAFTISDLKKILTVHDDGGNKATLTQTQKTTACHVDNSEYWFKNIRAIGSISHFRINDEQPDNQQKENGNYHVCMRIPPELKLINGSDLTLICEYQDAFTQSEGTLSHVIDDDTQHLHMTVQLPEGRAVSTARFFCKHDGKEEALLPPVITGQTKIAADVKNPKLGTEYCLQWNWAEPGLLKKLGGFFK</sequence>
<dbReference type="Proteomes" id="UP000236753">
    <property type="component" value="Unassembled WGS sequence"/>
</dbReference>
<dbReference type="EMBL" id="FNUX01000001">
    <property type="protein sequence ID" value="SEF38792.1"/>
    <property type="molecule type" value="Genomic_DNA"/>
</dbReference>
<evidence type="ECO:0000256" key="1">
    <source>
        <dbReference type="SAM" id="Phobius"/>
    </source>
</evidence>
<evidence type="ECO:0000313" key="3">
    <source>
        <dbReference type="Proteomes" id="UP000236753"/>
    </source>
</evidence>
<keyword evidence="1" id="KW-0472">Membrane</keyword>
<name>A0A1H5RK96_9PROT</name>
<dbReference type="OrthoDB" id="8545189at2"/>
<organism evidence="2 3">
    <name type="scientific">Nitrosomonas ureae</name>
    <dbReference type="NCBI Taxonomy" id="44577"/>
    <lineage>
        <taxon>Bacteria</taxon>
        <taxon>Pseudomonadati</taxon>
        <taxon>Pseudomonadota</taxon>
        <taxon>Betaproteobacteria</taxon>
        <taxon>Nitrosomonadales</taxon>
        <taxon>Nitrosomonadaceae</taxon>
        <taxon>Nitrosomonas</taxon>
    </lineage>
</organism>
<reference evidence="2 3" key="1">
    <citation type="submission" date="2016-10" db="EMBL/GenBank/DDBJ databases">
        <authorList>
            <person name="de Groot N.N."/>
        </authorList>
    </citation>
    <scope>NUCLEOTIDE SEQUENCE [LARGE SCALE GENOMIC DNA]</scope>
    <source>
        <strain evidence="2 3">Nm13</strain>
    </source>
</reference>
<gene>
    <name evidence="2" type="ORF">SAMN05216334_10140</name>
</gene>
<evidence type="ECO:0000313" key="2">
    <source>
        <dbReference type="EMBL" id="SEF38792.1"/>
    </source>
</evidence>
<protein>
    <submittedName>
        <fullName evidence="2">Uncharacterized protein</fullName>
    </submittedName>
</protein>
<feature type="transmembrane region" description="Helical" evidence="1">
    <location>
        <begin position="12"/>
        <end position="45"/>
    </location>
</feature>
<dbReference type="AlphaFoldDB" id="A0A1H5RK96"/>
<dbReference type="RefSeq" id="WP_103965050.1">
    <property type="nucleotide sequence ID" value="NZ_FNUX01000001.1"/>
</dbReference>
<keyword evidence="1" id="KW-1133">Transmembrane helix</keyword>
<keyword evidence="1" id="KW-0812">Transmembrane</keyword>
<accession>A0A1H5RK96</accession>
<proteinExistence type="predicted"/>